<comment type="caution">
    <text evidence="1">The sequence shown here is derived from an EMBL/GenBank/DDBJ whole genome shotgun (WGS) entry which is preliminary data.</text>
</comment>
<dbReference type="STRING" id="128403.WA1_38345"/>
<dbReference type="EMBL" id="ANNX02000042">
    <property type="protein sequence ID" value="KYC38207.1"/>
    <property type="molecule type" value="Genomic_DNA"/>
</dbReference>
<dbReference type="PANTHER" id="PTHR35586:SF1">
    <property type="entry name" value="SLL1691 PROTEIN"/>
    <property type="match status" value="1"/>
</dbReference>
<name>A0A139X0G9_9CYAN</name>
<sequence>MTEPQANYDSPWKEALELYFEAFIEFFFPQAHREIDWQRGYEFLDKEFQQIVKEAEVGKLFVDKLVKVWRRDGEQAWVLIHVEIQSQVDSNLAKRIYQYHYRIFDRYNQQVVSLAVLGDTQASWRPQQYSYELWGCQMSLKFPSVKLLDYETQLTTLEQNPNPFAVLVMAHLRTQATTQDSQGRLQWKLSLIRQLYELGYTRNKILQLFRLIDWMMALPEELERVFDNEMNRYEEEKKMPYITSVERVGMLKVQREAVIDVLTTRFEEVPPELMDQIDNLYDMPFLKQLLKQAITISSLEEFQQLLTQN</sequence>
<evidence type="ECO:0000313" key="1">
    <source>
        <dbReference type="EMBL" id="KYC38207.1"/>
    </source>
</evidence>
<accession>A0A139X0G9</accession>
<dbReference type="AlphaFoldDB" id="A0A139X0G9"/>
<proteinExistence type="predicted"/>
<dbReference type="OrthoDB" id="569771at2"/>
<dbReference type="RefSeq" id="WP_017748054.1">
    <property type="nucleotide sequence ID" value="NZ_KQ976354.1"/>
</dbReference>
<evidence type="ECO:0000313" key="2">
    <source>
        <dbReference type="Proteomes" id="UP000076925"/>
    </source>
</evidence>
<keyword evidence="2" id="KW-1185">Reference proteome</keyword>
<protein>
    <submittedName>
        <fullName evidence="1">Transposase</fullName>
    </submittedName>
</protein>
<gene>
    <name evidence="1" type="ORF">WA1_38345</name>
</gene>
<dbReference type="PANTHER" id="PTHR35586">
    <property type="entry name" value="SLL1691 PROTEIN"/>
    <property type="match status" value="1"/>
</dbReference>
<organism evidence="1 2">
    <name type="scientific">Scytonema hofmannii PCC 7110</name>
    <dbReference type="NCBI Taxonomy" id="128403"/>
    <lineage>
        <taxon>Bacteria</taxon>
        <taxon>Bacillati</taxon>
        <taxon>Cyanobacteriota</taxon>
        <taxon>Cyanophyceae</taxon>
        <taxon>Nostocales</taxon>
        <taxon>Scytonemataceae</taxon>
        <taxon>Scytonema</taxon>
    </lineage>
</organism>
<reference evidence="1 2" key="1">
    <citation type="journal article" date="2013" name="Genome Biol. Evol.">
        <title>Genomes of Stigonematalean cyanobacteria (subsection V) and the evolution of oxygenic photosynthesis from prokaryotes to plastids.</title>
        <authorList>
            <person name="Dagan T."/>
            <person name="Roettger M."/>
            <person name="Stucken K."/>
            <person name="Landan G."/>
            <person name="Koch R."/>
            <person name="Major P."/>
            <person name="Gould S.B."/>
            <person name="Goremykin V.V."/>
            <person name="Rippka R."/>
            <person name="Tandeau de Marsac N."/>
            <person name="Gugger M."/>
            <person name="Lockhart P.J."/>
            <person name="Allen J.F."/>
            <person name="Brune I."/>
            <person name="Maus I."/>
            <person name="Puhler A."/>
            <person name="Martin W.F."/>
        </authorList>
    </citation>
    <scope>NUCLEOTIDE SEQUENCE [LARGE SCALE GENOMIC DNA]</scope>
    <source>
        <strain evidence="1 2">PCC 7110</strain>
    </source>
</reference>
<dbReference type="Proteomes" id="UP000076925">
    <property type="component" value="Unassembled WGS sequence"/>
</dbReference>